<keyword evidence="1" id="KW-0472">Membrane</keyword>
<organism evidence="2 3">
    <name type="scientific">Staphylococcus schweitzeri</name>
    <dbReference type="NCBI Taxonomy" id="1654388"/>
    <lineage>
        <taxon>Bacteria</taxon>
        <taxon>Bacillati</taxon>
        <taxon>Bacillota</taxon>
        <taxon>Bacilli</taxon>
        <taxon>Bacillales</taxon>
        <taxon>Staphylococcaceae</taxon>
        <taxon>Staphylococcus</taxon>
    </lineage>
</organism>
<accession>A0A077UM45</accession>
<proteinExistence type="predicted"/>
<protein>
    <submittedName>
        <fullName evidence="2">Uncharacterized protein</fullName>
    </submittedName>
</protein>
<feature type="transmembrane region" description="Helical" evidence="1">
    <location>
        <begin position="13"/>
        <end position="30"/>
    </location>
</feature>
<name>A0A077UM45_9STAP</name>
<reference evidence="2 3" key="1">
    <citation type="submission" date="2014-05" db="EMBL/GenBank/DDBJ databases">
        <authorList>
            <person name="Aslett A.Martin."/>
            <person name="De Silva Nishadi"/>
        </authorList>
    </citation>
    <scope>NUCLEOTIDE SEQUENCE [LARGE SCALE GENOMIC DNA]</scope>
</reference>
<gene>
    <name evidence="2" type="ORF">ERS140147_01319</name>
</gene>
<keyword evidence="1" id="KW-0812">Transmembrane</keyword>
<dbReference type="AlphaFoldDB" id="A0A077UM45"/>
<evidence type="ECO:0000256" key="1">
    <source>
        <dbReference type="SAM" id="Phobius"/>
    </source>
</evidence>
<evidence type="ECO:0000313" key="2">
    <source>
        <dbReference type="EMBL" id="CDR28192.1"/>
    </source>
</evidence>
<keyword evidence="1" id="KW-1133">Transmembrane helix</keyword>
<sequence length="39" mass="4632">MHNIILKTNVANLYFYKLAFVFLVEFATKCKGNIKIRIR</sequence>
<dbReference type="Proteomes" id="UP000044616">
    <property type="component" value="Unassembled WGS sequence"/>
</dbReference>
<dbReference type="EMBL" id="CCEH01000009">
    <property type="protein sequence ID" value="CDR28192.1"/>
    <property type="molecule type" value="Genomic_DNA"/>
</dbReference>
<evidence type="ECO:0000313" key="3">
    <source>
        <dbReference type="Proteomes" id="UP000044616"/>
    </source>
</evidence>